<evidence type="ECO:0000313" key="3">
    <source>
        <dbReference type="Proteomes" id="UP001044222"/>
    </source>
</evidence>
<protein>
    <submittedName>
        <fullName evidence="2">Uncharacterized protein</fullName>
    </submittedName>
</protein>
<dbReference type="Pfam" id="PF15234">
    <property type="entry name" value="LAT"/>
    <property type="match status" value="1"/>
</dbReference>
<feature type="region of interest" description="Disordered" evidence="1">
    <location>
        <begin position="198"/>
        <end position="228"/>
    </location>
</feature>
<proteinExistence type="predicted"/>
<comment type="caution">
    <text evidence="2">The sequence shown here is derived from an EMBL/GenBank/DDBJ whole genome shotgun (WGS) entry which is preliminary data.</text>
</comment>
<feature type="compositionally biased region" description="Polar residues" evidence="1">
    <location>
        <begin position="154"/>
        <end position="163"/>
    </location>
</feature>
<dbReference type="EMBL" id="JAFIRN010000017">
    <property type="protein sequence ID" value="KAG5831978.1"/>
    <property type="molecule type" value="Genomic_DNA"/>
</dbReference>
<evidence type="ECO:0000313" key="2">
    <source>
        <dbReference type="EMBL" id="KAG5831978.1"/>
    </source>
</evidence>
<keyword evidence="3" id="KW-1185">Reference proteome</keyword>
<feature type="region of interest" description="Disordered" evidence="1">
    <location>
        <begin position="154"/>
        <end position="181"/>
    </location>
</feature>
<gene>
    <name evidence="2" type="ORF">ANANG_G00286230</name>
</gene>
<feature type="region of interest" description="Disordered" evidence="1">
    <location>
        <begin position="94"/>
        <end position="128"/>
    </location>
</feature>
<organism evidence="2 3">
    <name type="scientific">Anguilla anguilla</name>
    <name type="common">European freshwater eel</name>
    <name type="synonym">Muraena anguilla</name>
    <dbReference type="NCBI Taxonomy" id="7936"/>
    <lineage>
        <taxon>Eukaryota</taxon>
        <taxon>Metazoa</taxon>
        <taxon>Chordata</taxon>
        <taxon>Craniata</taxon>
        <taxon>Vertebrata</taxon>
        <taxon>Euteleostomi</taxon>
        <taxon>Actinopterygii</taxon>
        <taxon>Neopterygii</taxon>
        <taxon>Teleostei</taxon>
        <taxon>Anguilliformes</taxon>
        <taxon>Anguillidae</taxon>
        <taxon>Anguilla</taxon>
    </lineage>
</organism>
<evidence type="ECO:0000256" key="1">
    <source>
        <dbReference type="SAM" id="MobiDB-lite"/>
    </source>
</evidence>
<dbReference type="OrthoDB" id="8952162at2759"/>
<dbReference type="Proteomes" id="UP001044222">
    <property type="component" value="Chromosome 17"/>
</dbReference>
<reference evidence="2" key="1">
    <citation type="submission" date="2021-01" db="EMBL/GenBank/DDBJ databases">
        <title>A chromosome-scale assembly of European eel, Anguilla anguilla.</title>
        <authorList>
            <person name="Henkel C."/>
            <person name="Jong-Raadsen S.A."/>
            <person name="Dufour S."/>
            <person name="Weltzien F.-A."/>
            <person name="Palstra A.P."/>
            <person name="Pelster B."/>
            <person name="Spaink H.P."/>
            <person name="Van Den Thillart G.E."/>
            <person name="Jansen H."/>
            <person name="Zahm M."/>
            <person name="Klopp C."/>
            <person name="Cedric C."/>
            <person name="Louis A."/>
            <person name="Berthelot C."/>
            <person name="Parey E."/>
            <person name="Roest Crollius H."/>
            <person name="Montfort J."/>
            <person name="Robinson-Rechavi M."/>
            <person name="Bucao C."/>
            <person name="Bouchez O."/>
            <person name="Gislard M."/>
            <person name="Lluch J."/>
            <person name="Milhes M."/>
            <person name="Lampietro C."/>
            <person name="Lopez Roques C."/>
            <person name="Donnadieu C."/>
            <person name="Braasch I."/>
            <person name="Desvignes T."/>
            <person name="Postlethwait J."/>
            <person name="Bobe J."/>
            <person name="Guiguen Y."/>
            <person name="Dirks R."/>
        </authorList>
    </citation>
    <scope>NUCLEOTIDE SEQUENCE</scope>
    <source>
        <strain evidence="2">Tag_6206</strain>
        <tissue evidence="2">Liver</tissue>
    </source>
</reference>
<accession>A0A9D3LP01</accession>
<feature type="compositionally biased region" description="Low complexity" evidence="1">
    <location>
        <begin position="199"/>
        <end position="215"/>
    </location>
</feature>
<feature type="compositionally biased region" description="Polar residues" evidence="1">
    <location>
        <begin position="103"/>
        <end position="112"/>
    </location>
</feature>
<sequence>MEAAALGSLLSGILLAVSVVLLIGLCGGCRRSAHRTTIPEHFTDDYIQQDHNPHGFRVVRPTCTVLPVSTRSSGNSTHLPFASSPMLEMHRCSSHIPRVDGGSPTTYANPASQDDDYINENPDSDEEYNEKGEGYIEVLADPPVAVSNCRSQQSLVSTQSSDHGNYVNLAEDDNRSDGSSQNYINVEAGGECYKLSPGVSLDNVDSDNNSNSDYVNTREFIDDTTPSQ</sequence>
<dbReference type="GO" id="GO:0016020">
    <property type="term" value="C:membrane"/>
    <property type="evidence" value="ECO:0007669"/>
    <property type="project" value="InterPro"/>
</dbReference>
<feature type="compositionally biased region" description="Acidic residues" evidence="1">
    <location>
        <begin position="113"/>
        <end position="128"/>
    </location>
</feature>
<name>A0A9D3LP01_ANGAN</name>
<dbReference type="GO" id="GO:0007165">
    <property type="term" value="P:signal transduction"/>
    <property type="evidence" value="ECO:0007669"/>
    <property type="project" value="InterPro"/>
</dbReference>
<dbReference type="InterPro" id="IPR008359">
    <property type="entry name" value="Linker_for_activat_Tcells_prot"/>
</dbReference>
<dbReference type="AlphaFoldDB" id="A0A9D3LP01"/>